<evidence type="ECO:0000313" key="2">
    <source>
        <dbReference type="Proteomes" id="UP001061991"/>
    </source>
</evidence>
<evidence type="ECO:0000313" key="1">
    <source>
        <dbReference type="EMBL" id="UXN61597.1"/>
    </source>
</evidence>
<proteinExistence type="predicted"/>
<sequence>MVRGNNPGHRDDPTTSPFGHLDGTAERKQRIWMIVLRVLQPYSGTAVLAPALRILAGLVVLGALIYWMASLLCVVRQAHHEGD</sequence>
<dbReference type="EMBL" id="CP104973">
    <property type="protein sequence ID" value="UXN61597.1"/>
    <property type="molecule type" value="Genomic_DNA"/>
</dbReference>
<protein>
    <submittedName>
        <fullName evidence="1">Uncharacterized protein</fullName>
    </submittedName>
</protein>
<dbReference type="Proteomes" id="UP001061991">
    <property type="component" value="Chromosome"/>
</dbReference>
<organism evidence="1 2">
    <name type="scientific">Phyllobacterium zundukense</name>
    <dbReference type="NCBI Taxonomy" id="1867719"/>
    <lineage>
        <taxon>Bacteria</taxon>
        <taxon>Pseudomonadati</taxon>
        <taxon>Pseudomonadota</taxon>
        <taxon>Alphaproteobacteria</taxon>
        <taxon>Hyphomicrobiales</taxon>
        <taxon>Phyllobacteriaceae</taxon>
        <taxon>Phyllobacterium</taxon>
    </lineage>
</organism>
<gene>
    <name evidence="1" type="ORF">N8E88_16180</name>
</gene>
<reference evidence="1" key="1">
    <citation type="submission" date="2022-09" db="EMBL/GenBank/DDBJ databases">
        <title>Interaction between co-microsymbionts with complementary sets of symbiotic genes in legume-rhizobium systems.</title>
        <authorList>
            <person name="Safronova V."/>
            <person name="Sazanova A."/>
            <person name="Afonin A."/>
            <person name="Chirak E."/>
        </authorList>
    </citation>
    <scope>NUCLEOTIDE SEQUENCE</scope>
    <source>
        <strain evidence="1">A18/3m</strain>
    </source>
</reference>
<name>A0ACD4D6N2_9HYPH</name>
<accession>A0ACD4D6N2</accession>
<keyword evidence="2" id="KW-1185">Reference proteome</keyword>